<dbReference type="InterPro" id="IPR051032">
    <property type="entry name" value="AP2/ERF_TF_ERF_subfamily"/>
</dbReference>
<dbReference type="GO" id="GO:0005634">
    <property type="term" value="C:nucleus"/>
    <property type="evidence" value="ECO:0007669"/>
    <property type="project" value="UniProtKB-SubCell"/>
</dbReference>
<name>A0A834ZEI7_TETSI</name>
<dbReference type="OMA" id="MAMMDSW"/>
<comment type="similarity">
    <text evidence="7">Belongs to the AP2/ERF transcription factor family. ERF subfamily.</text>
</comment>
<feature type="domain" description="AP2/ERF" evidence="9">
    <location>
        <begin position="27"/>
        <end position="84"/>
    </location>
</feature>
<evidence type="ECO:0000259" key="9">
    <source>
        <dbReference type="PROSITE" id="PS51032"/>
    </source>
</evidence>
<comment type="subcellular location">
    <subcellularLocation>
        <location evidence="1">Nucleus</location>
    </subcellularLocation>
</comment>
<feature type="region of interest" description="Disordered" evidence="8">
    <location>
        <begin position="1"/>
        <end position="26"/>
    </location>
</feature>
<evidence type="ECO:0000256" key="4">
    <source>
        <dbReference type="ARBA" id="ARBA00023159"/>
    </source>
</evidence>
<accession>A0A834ZEI7</accession>
<dbReference type="PROSITE" id="PS51032">
    <property type="entry name" value="AP2_ERF"/>
    <property type="match status" value="1"/>
</dbReference>
<proteinExistence type="inferred from homology"/>
<keyword evidence="11" id="KW-1185">Reference proteome</keyword>
<dbReference type="OrthoDB" id="665906at2759"/>
<dbReference type="CDD" id="cd00018">
    <property type="entry name" value="AP2"/>
    <property type="match status" value="1"/>
</dbReference>
<dbReference type="AlphaFoldDB" id="A0A834ZEI7"/>
<evidence type="ECO:0000313" key="11">
    <source>
        <dbReference type="Proteomes" id="UP000655225"/>
    </source>
</evidence>
<evidence type="ECO:0000256" key="3">
    <source>
        <dbReference type="ARBA" id="ARBA00023125"/>
    </source>
</evidence>
<gene>
    <name evidence="10" type="ORF">HHK36_008995</name>
</gene>
<dbReference type="SMART" id="SM00380">
    <property type="entry name" value="AP2"/>
    <property type="match status" value="1"/>
</dbReference>
<dbReference type="GO" id="GO:0000976">
    <property type="term" value="F:transcription cis-regulatory region binding"/>
    <property type="evidence" value="ECO:0007669"/>
    <property type="project" value="UniProtKB-ARBA"/>
</dbReference>
<keyword evidence="3" id="KW-0238">DNA-binding</keyword>
<dbReference type="EMBL" id="JABCRI010000006">
    <property type="protein sequence ID" value="KAF8404115.1"/>
    <property type="molecule type" value="Genomic_DNA"/>
</dbReference>
<dbReference type="InterPro" id="IPR016177">
    <property type="entry name" value="DNA-bd_dom_sf"/>
</dbReference>
<dbReference type="FunFam" id="3.30.730.10:FF:000006">
    <property type="entry name" value="ethylene-responsive transcription factor ERF014-like"/>
    <property type="match status" value="1"/>
</dbReference>
<dbReference type="GO" id="GO:0003700">
    <property type="term" value="F:DNA-binding transcription factor activity"/>
    <property type="evidence" value="ECO:0007669"/>
    <property type="project" value="InterPro"/>
</dbReference>
<evidence type="ECO:0000256" key="7">
    <source>
        <dbReference type="ARBA" id="ARBA00024343"/>
    </source>
</evidence>
<keyword evidence="6" id="KW-0539">Nucleus</keyword>
<organism evidence="10 11">
    <name type="scientific">Tetracentron sinense</name>
    <name type="common">Spur-leaf</name>
    <dbReference type="NCBI Taxonomy" id="13715"/>
    <lineage>
        <taxon>Eukaryota</taxon>
        <taxon>Viridiplantae</taxon>
        <taxon>Streptophyta</taxon>
        <taxon>Embryophyta</taxon>
        <taxon>Tracheophyta</taxon>
        <taxon>Spermatophyta</taxon>
        <taxon>Magnoliopsida</taxon>
        <taxon>Trochodendrales</taxon>
        <taxon>Trochodendraceae</taxon>
        <taxon>Tetracentron</taxon>
    </lineage>
</organism>
<comment type="caution">
    <text evidence="10">The sequence shown here is derived from an EMBL/GenBank/DDBJ whole genome shotgun (WGS) entry which is preliminary data.</text>
</comment>
<dbReference type="Proteomes" id="UP000655225">
    <property type="component" value="Unassembled WGS sequence"/>
</dbReference>
<sequence length="217" mass="23537">MVKTEEKIQPEASKSMLSSSSSSSMKKYKGVRMRRWGSWVSEVRAPNQKTRIWLGSYSTPEAAARAYDVALFCLKGSSANLNFPFSPLPPLPDTIMSPKTIQRVAAAAAKSYNDDNGTTPTATTPSSPPPPPPSSSPSPSSSSSDHNNDDISLIPCGTNYTTSGAEELTRLFDPWMDFGGLLSPKFPDQMLNACASFAPPAIEELYEEGDIRLWSFC</sequence>
<dbReference type="PRINTS" id="PR00367">
    <property type="entry name" value="ETHRSPELEMNT"/>
</dbReference>
<keyword evidence="4" id="KW-0010">Activator</keyword>
<protein>
    <recommendedName>
        <fullName evidence="9">AP2/ERF domain-containing protein</fullName>
    </recommendedName>
</protein>
<feature type="region of interest" description="Disordered" evidence="8">
    <location>
        <begin position="106"/>
        <end position="156"/>
    </location>
</feature>
<evidence type="ECO:0000256" key="6">
    <source>
        <dbReference type="ARBA" id="ARBA00023242"/>
    </source>
</evidence>
<dbReference type="PANTHER" id="PTHR31985">
    <property type="entry name" value="ETHYLENE-RESPONSIVE TRANSCRIPTION FACTOR ERF042-RELATED"/>
    <property type="match status" value="1"/>
</dbReference>
<reference evidence="10 11" key="1">
    <citation type="submission" date="2020-04" db="EMBL/GenBank/DDBJ databases">
        <title>Plant Genome Project.</title>
        <authorList>
            <person name="Zhang R.-G."/>
        </authorList>
    </citation>
    <scope>NUCLEOTIDE SEQUENCE [LARGE SCALE GENOMIC DNA]</scope>
    <source>
        <strain evidence="10">YNK0</strain>
        <tissue evidence="10">Leaf</tissue>
    </source>
</reference>
<dbReference type="Pfam" id="PF00847">
    <property type="entry name" value="AP2"/>
    <property type="match status" value="1"/>
</dbReference>
<dbReference type="InterPro" id="IPR001471">
    <property type="entry name" value="AP2/ERF_dom"/>
</dbReference>
<evidence type="ECO:0000256" key="1">
    <source>
        <dbReference type="ARBA" id="ARBA00004123"/>
    </source>
</evidence>
<dbReference type="SUPFAM" id="SSF54171">
    <property type="entry name" value="DNA-binding domain"/>
    <property type="match status" value="1"/>
</dbReference>
<evidence type="ECO:0000256" key="5">
    <source>
        <dbReference type="ARBA" id="ARBA00023163"/>
    </source>
</evidence>
<keyword evidence="2" id="KW-0805">Transcription regulation</keyword>
<dbReference type="InterPro" id="IPR036955">
    <property type="entry name" value="AP2/ERF_dom_sf"/>
</dbReference>
<keyword evidence="5" id="KW-0804">Transcription</keyword>
<feature type="compositionally biased region" description="Pro residues" evidence="8">
    <location>
        <begin position="126"/>
        <end position="136"/>
    </location>
</feature>
<dbReference type="PANTHER" id="PTHR31985:SF231">
    <property type="entry name" value="ETHYLENE-RESPONSIVE TRANSCRIPTION FACTOR ERF014"/>
    <property type="match status" value="1"/>
</dbReference>
<evidence type="ECO:0000256" key="2">
    <source>
        <dbReference type="ARBA" id="ARBA00023015"/>
    </source>
</evidence>
<dbReference type="Gene3D" id="3.30.730.10">
    <property type="entry name" value="AP2/ERF domain"/>
    <property type="match status" value="1"/>
</dbReference>
<evidence type="ECO:0000256" key="8">
    <source>
        <dbReference type="SAM" id="MobiDB-lite"/>
    </source>
</evidence>
<evidence type="ECO:0000313" key="10">
    <source>
        <dbReference type="EMBL" id="KAF8404115.1"/>
    </source>
</evidence>
<feature type="compositionally biased region" description="Low complexity" evidence="8">
    <location>
        <begin position="13"/>
        <end position="25"/>
    </location>
</feature>